<name>A0A7G3ZJZ4_9SACH</name>
<accession>A0A7G3ZJZ4</accession>
<organism evidence="10 11">
    <name type="scientific">Torulaspora globosa</name>
    <dbReference type="NCBI Taxonomy" id="48254"/>
    <lineage>
        <taxon>Eukaryota</taxon>
        <taxon>Fungi</taxon>
        <taxon>Dikarya</taxon>
        <taxon>Ascomycota</taxon>
        <taxon>Saccharomycotina</taxon>
        <taxon>Saccharomycetes</taxon>
        <taxon>Saccharomycetales</taxon>
        <taxon>Saccharomycetaceae</taxon>
        <taxon>Torulaspora</taxon>
    </lineage>
</organism>
<dbReference type="GeneID" id="59327045"/>
<dbReference type="InterPro" id="IPR050794">
    <property type="entry name" value="CPA2_transporter"/>
</dbReference>
<feature type="transmembrane region" description="Helical" evidence="8">
    <location>
        <begin position="117"/>
        <end position="137"/>
    </location>
</feature>
<dbReference type="EMBL" id="CP059251">
    <property type="protein sequence ID" value="QLL33830.1"/>
    <property type="molecule type" value="Genomic_DNA"/>
</dbReference>
<keyword evidence="11" id="KW-1185">Reference proteome</keyword>
<proteinExistence type="predicted"/>
<evidence type="ECO:0000256" key="7">
    <source>
        <dbReference type="ARBA" id="ARBA00023136"/>
    </source>
</evidence>
<dbReference type="Pfam" id="PF00999">
    <property type="entry name" value="Na_H_Exchanger"/>
    <property type="match status" value="1"/>
</dbReference>
<dbReference type="Gene3D" id="1.20.1530.20">
    <property type="match status" value="1"/>
</dbReference>
<dbReference type="Proteomes" id="UP000515788">
    <property type="component" value="Chromosome 6"/>
</dbReference>
<sequence>MASSVGGVIAGQNPFVFETRSPVTLWLFQACLIMVVCNLVHIPFSRIRQPKVISEVIAGVILGPTVFGQIPNYTATVFPQASIVGLNLTANIGIILFMFFLGLEVDTGFIKKHLKKAMSIGLASLCVPFGFGCLFAVPLYNTYVPGRGSAGHVKFTVFMVYIAVSLSVTAFPVLCRILNELNLIKERAGIVVLGGGIVNDILGWIMLALSVILSNASSNPVNTVYILLCTFGWFLFIAYPVKYTLRWSLLRTRELERSKPSPVATMCVLFIVFISAYFTDIIGVHPIFGAFMAGLIVPRENNYVVKLAERMEDIPNIVLIPIYFAVAGLNVDLTLLNEGRDWGYVFASIGIAISTKVVSGTIAARLHGLFLRESTAVGILLSCKGIVEIVVLTVGLNAGIITRKIFGMFVLMALVSTFVTTPLTLWVFPESYRNEIRFKKSDEKDTSEAPSSVILAVDEDEAAVPGLHSFEDVKNFHITEVISITNSIETISSSLELINSLVIGKPGTTPSLISVRHKECSRKSSSSSSRPSLSKVKKLTRVWSRNNDDAETALTVIEEDVLGFELEIPLRAVHLRQLTERTADLLQSSSLHNEDPDFTVNTDSILQIFDIFARLSHIQFSSEVIFSTIREGAANIASMRMKPTDLILLPLRGAFADISGTEIPPREHYAHFSQFYSHILGLNDLSSGFFSTISSSLKANFALLISNRGDRAYIDRSKERGFHLLLPKPNLTSSDFLALHLLLLMCHRNRAGGVLPRGTIYINSMNSAFIDQLHELFNDRGCANDGAVDIQTINCDQKTEADSAALPFIDTVLETGMSEKQLSDLEENTVIVAESSFEGEIPFSEEVKNVILRGANDKFNVLVVHNNVKDVR</sequence>
<feature type="transmembrane region" description="Helical" evidence="8">
    <location>
        <begin position="376"/>
        <end position="398"/>
    </location>
</feature>
<evidence type="ECO:0000256" key="8">
    <source>
        <dbReference type="SAM" id="Phobius"/>
    </source>
</evidence>
<evidence type="ECO:0000256" key="6">
    <source>
        <dbReference type="ARBA" id="ARBA00023065"/>
    </source>
</evidence>
<keyword evidence="3" id="KW-0050">Antiport</keyword>
<dbReference type="GO" id="GO:0008324">
    <property type="term" value="F:monoatomic cation transmembrane transporter activity"/>
    <property type="evidence" value="ECO:0007669"/>
    <property type="project" value="InterPro"/>
</dbReference>
<feature type="transmembrane region" description="Helical" evidence="8">
    <location>
        <begin position="224"/>
        <end position="245"/>
    </location>
</feature>
<dbReference type="PANTHER" id="PTHR32468:SF0">
    <property type="entry name" value="K(+)_H(+) ANTIPORTER 1"/>
    <property type="match status" value="1"/>
</dbReference>
<feature type="transmembrane region" description="Helical" evidence="8">
    <location>
        <begin position="317"/>
        <end position="336"/>
    </location>
</feature>
<dbReference type="GO" id="GO:1902600">
    <property type="term" value="P:proton transmembrane transport"/>
    <property type="evidence" value="ECO:0007669"/>
    <property type="project" value="InterPro"/>
</dbReference>
<reference evidence="10 11" key="1">
    <citation type="submission" date="2020-06" db="EMBL/GenBank/DDBJ databases">
        <title>The yeast mating-type switching endonuclease HO is a domesticated member of an unorthodox homing genetic element family.</title>
        <authorList>
            <person name="Coughlan A.Y."/>
            <person name="Lombardi L."/>
            <person name="Braun-Galleani S."/>
            <person name="Martos A.R."/>
            <person name="Galeote V."/>
            <person name="Bigey F."/>
            <person name="Dequin S."/>
            <person name="Byrne K.P."/>
            <person name="Wolfe K.H."/>
        </authorList>
    </citation>
    <scope>NUCLEOTIDE SEQUENCE [LARGE SCALE GENOMIC DNA]</scope>
    <source>
        <strain evidence="10 11">CBS764</strain>
    </source>
</reference>
<protein>
    <recommendedName>
        <fullName evidence="9">Cation/H+ exchanger transmembrane domain-containing protein</fullName>
    </recommendedName>
</protein>
<dbReference type="GO" id="GO:0016020">
    <property type="term" value="C:membrane"/>
    <property type="evidence" value="ECO:0007669"/>
    <property type="project" value="UniProtKB-SubCell"/>
</dbReference>
<dbReference type="PANTHER" id="PTHR32468">
    <property type="entry name" value="CATION/H + ANTIPORTER"/>
    <property type="match status" value="1"/>
</dbReference>
<dbReference type="KEGG" id="tgb:HG536_0F01550"/>
<dbReference type="AlphaFoldDB" id="A0A7G3ZJZ4"/>
<evidence type="ECO:0000256" key="3">
    <source>
        <dbReference type="ARBA" id="ARBA00022449"/>
    </source>
</evidence>
<keyword evidence="4 8" id="KW-0812">Transmembrane</keyword>
<keyword evidence="6" id="KW-0406">Ion transport</keyword>
<evidence type="ECO:0000256" key="4">
    <source>
        <dbReference type="ARBA" id="ARBA00022692"/>
    </source>
</evidence>
<feature type="transmembrane region" description="Helical" evidence="8">
    <location>
        <begin position="343"/>
        <end position="364"/>
    </location>
</feature>
<feature type="transmembrane region" description="Helical" evidence="8">
    <location>
        <begin position="52"/>
        <end position="70"/>
    </location>
</feature>
<comment type="subcellular location">
    <subcellularLocation>
        <location evidence="1">Membrane</location>
        <topology evidence="1">Multi-pass membrane protein</topology>
    </subcellularLocation>
</comment>
<keyword evidence="2" id="KW-0813">Transport</keyword>
<keyword evidence="5 8" id="KW-1133">Transmembrane helix</keyword>
<dbReference type="InterPro" id="IPR038770">
    <property type="entry name" value="Na+/solute_symporter_sf"/>
</dbReference>
<evidence type="ECO:0000313" key="11">
    <source>
        <dbReference type="Proteomes" id="UP000515788"/>
    </source>
</evidence>
<dbReference type="GO" id="GO:0015297">
    <property type="term" value="F:antiporter activity"/>
    <property type="evidence" value="ECO:0007669"/>
    <property type="project" value="UniProtKB-KW"/>
</dbReference>
<evidence type="ECO:0000313" key="10">
    <source>
        <dbReference type="EMBL" id="QLL33830.1"/>
    </source>
</evidence>
<evidence type="ECO:0000259" key="9">
    <source>
        <dbReference type="Pfam" id="PF00999"/>
    </source>
</evidence>
<gene>
    <name evidence="10" type="ORF">HG536_0F01550</name>
</gene>
<evidence type="ECO:0000256" key="2">
    <source>
        <dbReference type="ARBA" id="ARBA00022448"/>
    </source>
</evidence>
<dbReference type="InterPro" id="IPR006153">
    <property type="entry name" value="Cation/H_exchanger_TM"/>
</dbReference>
<evidence type="ECO:0000256" key="1">
    <source>
        <dbReference type="ARBA" id="ARBA00004141"/>
    </source>
</evidence>
<feature type="transmembrane region" description="Helical" evidence="8">
    <location>
        <begin position="82"/>
        <end position="105"/>
    </location>
</feature>
<dbReference type="InterPro" id="IPR004771">
    <property type="entry name" value="K/H_exchanger"/>
</dbReference>
<evidence type="ECO:0000256" key="5">
    <source>
        <dbReference type="ARBA" id="ARBA00022989"/>
    </source>
</evidence>
<dbReference type="NCBIfam" id="TIGR00932">
    <property type="entry name" value="2a37"/>
    <property type="match status" value="1"/>
</dbReference>
<feature type="transmembrane region" description="Helical" evidence="8">
    <location>
        <begin position="405"/>
        <end position="428"/>
    </location>
</feature>
<feature type="transmembrane region" description="Helical" evidence="8">
    <location>
        <begin position="266"/>
        <end position="297"/>
    </location>
</feature>
<feature type="domain" description="Cation/H+ exchanger transmembrane" evidence="9">
    <location>
        <begin position="33"/>
        <end position="423"/>
    </location>
</feature>
<feature type="transmembrane region" description="Helical" evidence="8">
    <location>
        <begin position="23"/>
        <end position="40"/>
    </location>
</feature>
<keyword evidence="7 8" id="KW-0472">Membrane</keyword>
<dbReference type="RefSeq" id="XP_037140504.1">
    <property type="nucleotide sequence ID" value="XM_037284608.1"/>
</dbReference>
<feature type="transmembrane region" description="Helical" evidence="8">
    <location>
        <begin position="190"/>
        <end position="212"/>
    </location>
</feature>
<feature type="transmembrane region" description="Helical" evidence="8">
    <location>
        <begin position="157"/>
        <end position="178"/>
    </location>
</feature>
<dbReference type="OrthoDB" id="2687058at2759"/>